<sequence length="213" mass="23617">MPAQSGGDRRVRRTRRAIREALVELCAEQRFGSLTVEDILRRADVARATFYAHYRTKEDVLVDIVHSLTEDRAAWMAGYEAQHPDGFTGHPLRSIFAHAENNAAVYRVILQGAGDGRPLREFYERTSEEAEALFRARAQQSGHTPRIPVELVARAWAGELIGTLVWWLQGTTGYTADQVATMLSDLSVQGRHWAAGPVPESPAPEGTTAPFPP</sequence>
<evidence type="ECO:0000259" key="4">
    <source>
        <dbReference type="PROSITE" id="PS50977"/>
    </source>
</evidence>
<dbReference type="AlphaFoldDB" id="A0A7W7RMM8"/>
<keyword evidence="6" id="KW-1185">Reference proteome</keyword>
<feature type="region of interest" description="Disordered" evidence="3">
    <location>
        <begin position="193"/>
        <end position="213"/>
    </location>
</feature>
<gene>
    <name evidence="5" type="ORF">F4561_005666</name>
</gene>
<dbReference type="InterPro" id="IPR009057">
    <property type="entry name" value="Homeodomain-like_sf"/>
</dbReference>
<dbReference type="Pfam" id="PF14278">
    <property type="entry name" value="TetR_C_8"/>
    <property type="match status" value="1"/>
</dbReference>
<accession>A0A7W7RMM8</accession>
<dbReference type="SUPFAM" id="SSF46689">
    <property type="entry name" value="Homeodomain-like"/>
    <property type="match status" value="1"/>
</dbReference>
<dbReference type="InterPro" id="IPR039532">
    <property type="entry name" value="TetR_C_Firmicutes"/>
</dbReference>
<dbReference type="EMBL" id="JACHJT010000002">
    <property type="protein sequence ID" value="MBB4934772.1"/>
    <property type="molecule type" value="Genomic_DNA"/>
</dbReference>
<comment type="caution">
    <text evidence="5">The sequence shown here is derived from an EMBL/GenBank/DDBJ whole genome shotgun (WGS) entry which is preliminary data.</text>
</comment>
<dbReference type="Gene3D" id="1.10.357.10">
    <property type="entry name" value="Tetracycline Repressor, domain 2"/>
    <property type="match status" value="1"/>
</dbReference>
<dbReference type="InterPro" id="IPR050624">
    <property type="entry name" value="HTH-type_Tx_Regulator"/>
</dbReference>
<dbReference type="PROSITE" id="PS50977">
    <property type="entry name" value="HTH_TETR_2"/>
    <property type="match status" value="1"/>
</dbReference>
<evidence type="ECO:0000256" key="2">
    <source>
        <dbReference type="PROSITE-ProRule" id="PRU00335"/>
    </source>
</evidence>
<dbReference type="InterPro" id="IPR001647">
    <property type="entry name" value="HTH_TetR"/>
</dbReference>
<evidence type="ECO:0000313" key="6">
    <source>
        <dbReference type="Proteomes" id="UP000523007"/>
    </source>
</evidence>
<feature type="DNA-binding region" description="H-T-H motif" evidence="2">
    <location>
        <begin position="35"/>
        <end position="54"/>
    </location>
</feature>
<reference evidence="5 6" key="1">
    <citation type="submission" date="2020-08" db="EMBL/GenBank/DDBJ databases">
        <title>Sequencing the genomes of 1000 actinobacteria strains.</title>
        <authorList>
            <person name="Klenk H.-P."/>
        </authorList>
    </citation>
    <scope>NUCLEOTIDE SEQUENCE [LARGE SCALE GENOMIC DNA]</scope>
    <source>
        <strain evidence="5 6">DSM 102030</strain>
    </source>
</reference>
<protein>
    <submittedName>
        <fullName evidence="5">AcrR family transcriptional regulator</fullName>
    </submittedName>
</protein>
<feature type="domain" description="HTH tetR-type" evidence="4">
    <location>
        <begin position="12"/>
        <end position="72"/>
    </location>
</feature>
<dbReference type="Pfam" id="PF00440">
    <property type="entry name" value="TetR_N"/>
    <property type="match status" value="1"/>
</dbReference>
<dbReference type="PANTHER" id="PTHR43479">
    <property type="entry name" value="ACREF/ENVCD OPERON REPRESSOR-RELATED"/>
    <property type="match status" value="1"/>
</dbReference>
<evidence type="ECO:0000256" key="1">
    <source>
        <dbReference type="ARBA" id="ARBA00023125"/>
    </source>
</evidence>
<evidence type="ECO:0000256" key="3">
    <source>
        <dbReference type="SAM" id="MobiDB-lite"/>
    </source>
</evidence>
<organism evidence="5 6">
    <name type="scientific">Lipingzhangella halophila</name>
    <dbReference type="NCBI Taxonomy" id="1783352"/>
    <lineage>
        <taxon>Bacteria</taxon>
        <taxon>Bacillati</taxon>
        <taxon>Actinomycetota</taxon>
        <taxon>Actinomycetes</taxon>
        <taxon>Streptosporangiales</taxon>
        <taxon>Nocardiopsidaceae</taxon>
        <taxon>Lipingzhangella</taxon>
    </lineage>
</organism>
<dbReference type="RefSeq" id="WP_184584378.1">
    <property type="nucleotide sequence ID" value="NZ_JACHJT010000002.1"/>
</dbReference>
<dbReference type="PANTHER" id="PTHR43479:SF7">
    <property type="entry name" value="TETR-FAMILY TRANSCRIPTIONAL REGULATOR"/>
    <property type="match status" value="1"/>
</dbReference>
<evidence type="ECO:0000313" key="5">
    <source>
        <dbReference type="EMBL" id="MBB4934772.1"/>
    </source>
</evidence>
<dbReference type="Proteomes" id="UP000523007">
    <property type="component" value="Unassembled WGS sequence"/>
</dbReference>
<proteinExistence type="predicted"/>
<keyword evidence="1 2" id="KW-0238">DNA-binding</keyword>
<name>A0A7W7RMM8_9ACTN</name>
<dbReference type="GO" id="GO:0003677">
    <property type="term" value="F:DNA binding"/>
    <property type="evidence" value="ECO:0007669"/>
    <property type="project" value="UniProtKB-UniRule"/>
</dbReference>